<accession>A0A437CRM6</accession>
<dbReference type="PANTHER" id="PTHR44329:SF298">
    <property type="entry name" value="MIXED LINEAGE KINASE DOMAIN-LIKE PROTEIN"/>
    <property type="match status" value="1"/>
</dbReference>
<dbReference type="PANTHER" id="PTHR44329">
    <property type="entry name" value="SERINE/THREONINE-PROTEIN KINASE TNNI3K-RELATED"/>
    <property type="match status" value="1"/>
</dbReference>
<dbReference type="Gene3D" id="1.20.930.20">
    <property type="entry name" value="Adaptor protein Cbl, N-terminal domain"/>
    <property type="match status" value="1"/>
</dbReference>
<name>A0A437CRM6_ORYJA</name>
<gene>
    <name evidence="4" type="ORF">OJAV_G00117370</name>
</gene>
<evidence type="ECO:0000259" key="3">
    <source>
        <dbReference type="PROSITE" id="PS50011"/>
    </source>
</evidence>
<evidence type="ECO:0000256" key="1">
    <source>
        <dbReference type="ARBA" id="ARBA00022741"/>
    </source>
</evidence>
<dbReference type="InterPro" id="IPR054000">
    <property type="entry name" value="MLKL_N"/>
</dbReference>
<dbReference type="GO" id="GO:0097527">
    <property type="term" value="P:necroptotic signaling pathway"/>
    <property type="evidence" value="ECO:0007669"/>
    <property type="project" value="TreeGrafter"/>
</dbReference>
<evidence type="ECO:0000313" key="5">
    <source>
        <dbReference type="Proteomes" id="UP000283210"/>
    </source>
</evidence>
<dbReference type="CDD" id="cd21037">
    <property type="entry name" value="MLKL_NTD"/>
    <property type="match status" value="1"/>
</dbReference>
<dbReference type="InterPro" id="IPR059179">
    <property type="entry name" value="MLKL-like_MCAfunc"/>
</dbReference>
<dbReference type="AlphaFoldDB" id="A0A437CRM6"/>
<dbReference type="SUPFAM" id="SSF56112">
    <property type="entry name" value="Protein kinase-like (PK-like)"/>
    <property type="match status" value="1"/>
</dbReference>
<dbReference type="OrthoDB" id="4062651at2759"/>
<dbReference type="EMBL" id="CM012448">
    <property type="protein sequence ID" value="RVE65525.1"/>
    <property type="molecule type" value="Genomic_DNA"/>
</dbReference>
<evidence type="ECO:0000313" key="4">
    <source>
        <dbReference type="EMBL" id="RVE65525.1"/>
    </source>
</evidence>
<dbReference type="Proteomes" id="UP000283210">
    <property type="component" value="Chromosome 12"/>
</dbReference>
<dbReference type="GO" id="GO:0004672">
    <property type="term" value="F:protein kinase activity"/>
    <property type="evidence" value="ECO:0007669"/>
    <property type="project" value="InterPro"/>
</dbReference>
<dbReference type="InterPro" id="IPR036537">
    <property type="entry name" value="Adaptor_Cbl_N_dom_sf"/>
</dbReference>
<dbReference type="Gene3D" id="1.10.510.10">
    <property type="entry name" value="Transferase(Phosphotransferase) domain 1"/>
    <property type="match status" value="1"/>
</dbReference>
<dbReference type="GO" id="GO:0005524">
    <property type="term" value="F:ATP binding"/>
    <property type="evidence" value="ECO:0007669"/>
    <property type="project" value="UniProtKB-KW"/>
</dbReference>
<sequence length="485" mass="55766">MTTWPSHLTLIEISAYSDCLHSCKTIAMDFIEPILSVVKCIYDLVEEVKANKHQSKRICHRVKALEKIIRSIQTQKKVVETENVKSIIEDLTVTLASTKTLLEKHASSNWIKRAIRKGYYEEEFNHVNERLNDAFQALNLALNVQHDAAVSEVFDLVAQKKQDEEDRKKDEEELMEMMTAMQSDVTEILTILKMQKMPYEEIRKIKLSELKFIPDFPKKPFLITESAENYKGEFQGFPVVIKKYLNTGQVSSSEVETIFKKETDTMNRFQSPNILRLFGICINNENSPQAEFLVVMENCEKGSLRDVLASGCELSWSRKARMCLDVAQGIYRLHQTEENFKVHGSISSSKFLVDEAYRIKLGGFELSKTETSLQKSVKKDGQENTMCYYAPEMLEHFKISKASEIYSVGIVLWEIATRKKPFDGLDNKNIYKKVYMEKCQEPLPPDCPESLQQIINACRAYNSFDRPSAGVLMDKLRLVVAQLEQ</sequence>
<feature type="domain" description="Protein kinase" evidence="3">
    <location>
        <begin position="210"/>
        <end position="478"/>
    </location>
</feature>
<protein>
    <recommendedName>
        <fullName evidence="3">Protein kinase domain-containing protein</fullName>
    </recommendedName>
</protein>
<keyword evidence="5" id="KW-1185">Reference proteome</keyword>
<reference evidence="4 5" key="2">
    <citation type="submission" date="2019-01" db="EMBL/GenBank/DDBJ databases">
        <title>A chromosome length genome reference of the Java medaka (oryzias javanicus).</title>
        <authorList>
            <person name="Herpin A."/>
            <person name="Takehana Y."/>
            <person name="Naruse K."/>
            <person name="Ansai S."/>
            <person name="Kawaguchi M."/>
        </authorList>
    </citation>
    <scope>NUCLEOTIDE SEQUENCE [LARGE SCALE GENOMIC DNA]</scope>
    <source>
        <strain evidence="4">RS831</strain>
        <tissue evidence="4">Whole body</tissue>
    </source>
</reference>
<dbReference type="PROSITE" id="PS50011">
    <property type="entry name" value="PROTEIN_KINASE_DOM"/>
    <property type="match status" value="1"/>
</dbReference>
<organism evidence="4 5">
    <name type="scientific">Oryzias javanicus</name>
    <name type="common">Javanese ricefish</name>
    <name type="synonym">Aplocheilus javanicus</name>
    <dbReference type="NCBI Taxonomy" id="123683"/>
    <lineage>
        <taxon>Eukaryota</taxon>
        <taxon>Metazoa</taxon>
        <taxon>Chordata</taxon>
        <taxon>Craniata</taxon>
        <taxon>Vertebrata</taxon>
        <taxon>Euteleostomi</taxon>
        <taxon>Actinopterygii</taxon>
        <taxon>Neopterygii</taxon>
        <taxon>Teleostei</taxon>
        <taxon>Neoteleostei</taxon>
        <taxon>Acanthomorphata</taxon>
        <taxon>Ovalentaria</taxon>
        <taxon>Atherinomorphae</taxon>
        <taxon>Beloniformes</taxon>
        <taxon>Adrianichthyidae</taxon>
        <taxon>Oryziinae</taxon>
        <taxon>Oryzias</taxon>
    </lineage>
</organism>
<dbReference type="Pfam" id="PF22215">
    <property type="entry name" value="MLKL_N"/>
    <property type="match status" value="1"/>
</dbReference>
<keyword evidence="1" id="KW-0547">Nucleotide-binding</keyword>
<dbReference type="Gene3D" id="3.30.200.20">
    <property type="entry name" value="Phosphorylase Kinase, domain 1"/>
    <property type="match status" value="1"/>
</dbReference>
<reference evidence="4 5" key="1">
    <citation type="submission" date="2018-11" db="EMBL/GenBank/DDBJ databases">
        <authorList>
            <person name="Lopez-Roques C."/>
            <person name="Donnadieu C."/>
            <person name="Bouchez O."/>
            <person name="Klopp C."/>
            <person name="Cabau C."/>
            <person name="Zahm M."/>
        </authorList>
    </citation>
    <scope>NUCLEOTIDE SEQUENCE [LARGE SCALE GENOMIC DNA]</scope>
    <source>
        <strain evidence="4">RS831</strain>
        <tissue evidence="4">Whole body</tissue>
    </source>
</reference>
<dbReference type="InterPro" id="IPR051681">
    <property type="entry name" value="Ser/Thr_Kinases-Pseudokinases"/>
</dbReference>
<dbReference type="Pfam" id="PF07714">
    <property type="entry name" value="PK_Tyr_Ser-Thr"/>
    <property type="match status" value="1"/>
</dbReference>
<proteinExistence type="predicted"/>
<dbReference type="InterPro" id="IPR001245">
    <property type="entry name" value="Ser-Thr/Tyr_kinase_cat_dom"/>
</dbReference>
<keyword evidence="2" id="KW-0067">ATP-binding</keyword>
<dbReference type="GO" id="GO:0007166">
    <property type="term" value="P:cell surface receptor signaling pathway"/>
    <property type="evidence" value="ECO:0007669"/>
    <property type="project" value="InterPro"/>
</dbReference>
<dbReference type="InterPro" id="IPR011009">
    <property type="entry name" value="Kinase-like_dom_sf"/>
</dbReference>
<dbReference type="InterPro" id="IPR000719">
    <property type="entry name" value="Prot_kinase_dom"/>
</dbReference>
<evidence type="ECO:0000256" key="2">
    <source>
        <dbReference type="ARBA" id="ARBA00022840"/>
    </source>
</evidence>